<feature type="transmembrane region" description="Helical" evidence="1">
    <location>
        <begin position="7"/>
        <end position="27"/>
    </location>
</feature>
<protein>
    <recommendedName>
        <fullName evidence="4">Lysoplasmalogenase</fullName>
    </recommendedName>
</protein>
<proteinExistence type="predicted"/>
<reference evidence="3" key="1">
    <citation type="submission" date="2019-01" db="EMBL/GenBank/DDBJ databases">
        <title>Cytophagaceae bacterium strain CAR-16.</title>
        <authorList>
            <person name="Chen W.-M."/>
        </authorList>
    </citation>
    <scope>NUCLEOTIDE SEQUENCE [LARGE SCALE GENOMIC DNA]</scope>
    <source>
        <strain evidence="3">ICH-30</strain>
    </source>
</reference>
<feature type="transmembrane region" description="Helical" evidence="1">
    <location>
        <begin position="138"/>
        <end position="161"/>
    </location>
</feature>
<dbReference type="Proteomes" id="UP000289734">
    <property type="component" value="Unassembled WGS sequence"/>
</dbReference>
<gene>
    <name evidence="2" type="ORF">EQG68_07980</name>
</gene>
<feature type="transmembrane region" description="Helical" evidence="1">
    <location>
        <begin position="33"/>
        <end position="52"/>
    </location>
</feature>
<keyword evidence="1" id="KW-1133">Transmembrane helix</keyword>
<evidence type="ECO:0000256" key="1">
    <source>
        <dbReference type="SAM" id="Phobius"/>
    </source>
</evidence>
<keyword evidence="1" id="KW-0472">Membrane</keyword>
<feature type="transmembrane region" description="Helical" evidence="1">
    <location>
        <begin position="108"/>
        <end position="132"/>
    </location>
</feature>
<dbReference type="OrthoDB" id="1367216at2"/>
<evidence type="ECO:0008006" key="4">
    <source>
        <dbReference type="Google" id="ProtNLM"/>
    </source>
</evidence>
<keyword evidence="1" id="KW-0812">Transmembrane</keyword>
<comment type="caution">
    <text evidence="2">The sequence shown here is derived from an EMBL/GenBank/DDBJ whole genome shotgun (WGS) entry which is preliminary data.</text>
</comment>
<feature type="transmembrane region" description="Helical" evidence="1">
    <location>
        <begin position="82"/>
        <end position="101"/>
    </location>
</feature>
<dbReference type="EMBL" id="SBKQ01000007">
    <property type="protein sequence ID" value="RXR32172.1"/>
    <property type="molecule type" value="Genomic_DNA"/>
</dbReference>
<feature type="transmembrane region" description="Helical" evidence="1">
    <location>
        <begin position="199"/>
        <end position="217"/>
    </location>
</feature>
<evidence type="ECO:0000313" key="3">
    <source>
        <dbReference type="Proteomes" id="UP000289734"/>
    </source>
</evidence>
<feature type="transmembrane region" description="Helical" evidence="1">
    <location>
        <begin position="59"/>
        <end position="76"/>
    </location>
</feature>
<accession>A0A4Q1KQL4</accession>
<name>A0A4Q1KQL4_9FLAO</name>
<sequence>MKKNYKLVLPLTGLFFIVIGILAYGVYFDIDRIILITRLIGLSLIFLIYYLSSFKKNKLYLVSLLFSLLSILFLFLKSDVGILFATLFFLIFEILTIIIVLKNSKKISFIPVTLGFLPFLSICFYLIFLTYASLGINYLPSILNAFIISFLGGLAVSNFVLEEDNMKNSWLLISTLLFTLLIFIFMIEKYYLYVQVFKPIRTFCFFGGHYLFMRYILLSEHQTIIDLPCEMTEESVSK</sequence>
<dbReference type="AlphaFoldDB" id="A0A4Q1KQL4"/>
<keyword evidence="3" id="KW-1185">Reference proteome</keyword>
<dbReference type="RefSeq" id="WP_129464287.1">
    <property type="nucleotide sequence ID" value="NZ_SBKQ01000007.1"/>
</dbReference>
<feature type="transmembrane region" description="Helical" evidence="1">
    <location>
        <begin position="168"/>
        <end position="187"/>
    </location>
</feature>
<evidence type="ECO:0000313" key="2">
    <source>
        <dbReference type="EMBL" id="RXR32172.1"/>
    </source>
</evidence>
<organism evidence="2 3">
    <name type="scientific">Flavobacterium piscinae</name>
    <dbReference type="NCBI Taxonomy" id="2506424"/>
    <lineage>
        <taxon>Bacteria</taxon>
        <taxon>Pseudomonadati</taxon>
        <taxon>Bacteroidota</taxon>
        <taxon>Flavobacteriia</taxon>
        <taxon>Flavobacteriales</taxon>
        <taxon>Flavobacteriaceae</taxon>
        <taxon>Flavobacterium</taxon>
    </lineage>
</organism>